<evidence type="ECO:0008006" key="3">
    <source>
        <dbReference type="Google" id="ProtNLM"/>
    </source>
</evidence>
<accession>A7I6I5</accession>
<dbReference type="eggNOG" id="arCOG05298">
    <property type="taxonomic scope" value="Archaea"/>
</dbReference>
<dbReference type="OrthoDB" id="115716at2157"/>
<dbReference type="GeneID" id="5410458"/>
<protein>
    <recommendedName>
        <fullName evidence="3">DUF1462 family protein</fullName>
    </recommendedName>
</protein>
<dbReference type="RefSeq" id="WP_012106370.1">
    <property type="nucleotide sequence ID" value="NC_009712.1"/>
</dbReference>
<sequence>MSDTILVEIVGLKYSSCSPFPCDENRTCGLSACYPSGKLAPAFDALKSRIQETYGDRVEMKLTLIDEKVPDHIRGILEKDYPPIPLVLVNGKLTRIGRIVADRILNEIEACL</sequence>
<keyword evidence="2" id="KW-1185">Reference proteome</keyword>
<evidence type="ECO:0000313" key="1">
    <source>
        <dbReference type="EMBL" id="ABS55346.1"/>
    </source>
</evidence>
<dbReference type="HOGENOM" id="CLU_2103498_0_0_2"/>
<gene>
    <name evidence="1" type="ordered locus">Mboo_0828</name>
</gene>
<proteinExistence type="predicted"/>
<reference evidence="2" key="1">
    <citation type="journal article" date="2015" name="Microbiology">
        <title>Genome of Methanoregula boonei 6A8 reveals adaptations to oligotrophic peatland environments.</title>
        <authorList>
            <person name="Braeuer S."/>
            <person name="Cadillo-Quiroz H."/>
            <person name="Kyrpides N."/>
            <person name="Woyke T."/>
            <person name="Goodwin L."/>
            <person name="Detter C."/>
            <person name="Podell S."/>
            <person name="Yavitt J.B."/>
            <person name="Zinder S.H."/>
        </authorList>
    </citation>
    <scope>NUCLEOTIDE SEQUENCE [LARGE SCALE GENOMIC DNA]</scope>
    <source>
        <strain evidence="2">DSM 21154 / JCM 14090 / 6A8</strain>
    </source>
</reference>
<dbReference type="EMBL" id="CP000780">
    <property type="protein sequence ID" value="ABS55346.1"/>
    <property type="molecule type" value="Genomic_DNA"/>
</dbReference>
<dbReference type="KEGG" id="mbn:Mboo_0828"/>
<name>A7I6I5_METB6</name>
<dbReference type="AlphaFoldDB" id="A7I6I5"/>
<organism evidence="1 2">
    <name type="scientific">Methanoregula boonei (strain DSM 21154 / JCM 14090 / 6A8)</name>
    <dbReference type="NCBI Taxonomy" id="456442"/>
    <lineage>
        <taxon>Archaea</taxon>
        <taxon>Methanobacteriati</taxon>
        <taxon>Methanobacteriota</taxon>
        <taxon>Stenosarchaea group</taxon>
        <taxon>Methanomicrobia</taxon>
        <taxon>Methanomicrobiales</taxon>
        <taxon>Methanoregulaceae</taxon>
        <taxon>Methanoregula</taxon>
    </lineage>
</organism>
<dbReference type="Proteomes" id="UP000002408">
    <property type="component" value="Chromosome"/>
</dbReference>
<evidence type="ECO:0000313" key="2">
    <source>
        <dbReference type="Proteomes" id="UP000002408"/>
    </source>
</evidence>